<sequence>MDHFVRLNFPGMVQIIQFVNSVFGSNTYLIKNDYSKSCYIIDCGDTEPVIKFLLKNELDLRGIFVTHTHYDHIYGLNRLCEEFPYLTICVSAYGKEGLYSDKLNLSRYHSEQFVLQTNNVMVLQSGQSLKLFDNEILNVYETPGHDWSSLCYKVGNAFFTGDSYLPQYSLVTNFPKSNKEQALDSLEWIKVLSIGCNIYPGHGDIVYV</sequence>
<keyword evidence="4" id="KW-0862">Zinc</keyword>
<keyword evidence="3" id="KW-0378">Hydrolase</keyword>
<proteinExistence type="predicted"/>
<dbReference type="Proteomes" id="UP000020529">
    <property type="component" value="Unassembled WGS sequence"/>
</dbReference>
<name>A0A015W4Z5_BACFG</name>
<dbReference type="Pfam" id="PF00753">
    <property type="entry name" value="Lactamase_B"/>
    <property type="match status" value="1"/>
</dbReference>
<dbReference type="AlphaFoldDB" id="A0A015W4Z5"/>
<dbReference type="EMBL" id="JGCY01000236">
    <property type="protein sequence ID" value="EXY75525.1"/>
    <property type="molecule type" value="Genomic_DNA"/>
</dbReference>
<dbReference type="PANTHER" id="PTHR46233:SF3">
    <property type="entry name" value="HYDROXYACYLGLUTATHIONE HYDROLASE GLOC"/>
    <property type="match status" value="1"/>
</dbReference>
<feature type="domain" description="Metallo-beta-lactamase" evidence="5">
    <location>
        <begin position="24"/>
        <end position="202"/>
    </location>
</feature>
<dbReference type="Gene3D" id="3.60.15.10">
    <property type="entry name" value="Ribonuclease Z/Hydroxyacylglutathione hydrolase-like"/>
    <property type="match status" value="1"/>
</dbReference>
<comment type="cofactor">
    <cofactor evidence="1">
        <name>Zn(2+)</name>
        <dbReference type="ChEBI" id="CHEBI:29105"/>
    </cofactor>
</comment>
<gene>
    <name evidence="6" type="ORF">M124_0668</name>
</gene>
<dbReference type="InterPro" id="IPR001279">
    <property type="entry name" value="Metallo-B-lactamas"/>
</dbReference>
<dbReference type="SUPFAM" id="SSF56281">
    <property type="entry name" value="Metallo-hydrolase/oxidoreductase"/>
    <property type="match status" value="1"/>
</dbReference>
<dbReference type="GO" id="GO:0046872">
    <property type="term" value="F:metal ion binding"/>
    <property type="evidence" value="ECO:0007669"/>
    <property type="project" value="UniProtKB-KW"/>
</dbReference>
<reference evidence="6 7" key="1">
    <citation type="submission" date="2014-02" db="EMBL/GenBank/DDBJ databases">
        <authorList>
            <person name="Sears C."/>
            <person name="Carroll K."/>
            <person name="Sack B.R."/>
            <person name="Qadri F."/>
            <person name="Myers L.L."/>
            <person name="Chung G.-T."/>
            <person name="Escheverria P."/>
            <person name="Fraser C.M."/>
            <person name="Sadzewicz L."/>
            <person name="Shefchek K.A."/>
            <person name="Tallon L."/>
            <person name="Das S.P."/>
            <person name="Daugherty S."/>
            <person name="Mongodin E.F."/>
        </authorList>
    </citation>
    <scope>NUCLEOTIDE SEQUENCE [LARGE SCALE GENOMIC DNA]</scope>
    <source>
        <strain evidence="7">3988T(B)14</strain>
    </source>
</reference>
<dbReference type="InterPro" id="IPR036866">
    <property type="entry name" value="RibonucZ/Hydroxyglut_hydro"/>
</dbReference>
<dbReference type="SMART" id="SM00849">
    <property type="entry name" value="Lactamase_B"/>
    <property type="match status" value="1"/>
</dbReference>
<evidence type="ECO:0000256" key="4">
    <source>
        <dbReference type="ARBA" id="ARBA00022833"/>
    </source>
</evidence>
<evidence type="ECO:0000256" key="3">
    <source>
        <dbReference type="ARBA" id="ARBA00022801"/>
    </source>
</evidence>
<dbReference type="CDD" id="cd06262">
    <property type="entry name" value="metallo-hydrolase-like_MBL-fold"/>
    <property type="match status" value="1"/>
</dbReference>
<evidence type="ECO:0000313" key="6">
    <source>
        <dbReference type="EMBL" id="EXY75525.1"/>
    </source>
</evidence>
<dbReference type="PATRIC" id="fig|1339315.3.peg.1470"/>
<organism evidence="6 7">
    <name type="scientific">Bacteroides fragilis str. 3988T(B)14</name>
    <dbReference type="NCBI Taxonomy" id="1339315"/>
    <lineage>
        <taxon>Bacteria</taxon>
        <taxon>Pseudomonadati</taxon>
        <taxon>Bacteroidota</taxon>
        <taxon>Bacteroidia</taxon>
        <taxon>Bacteroidales</taxon>
        <taxon>Bacteroidaceae</taxon>
        <taxon>Bacteroides</taxon>
    </lineage>
</organism>
<comment type="caution">
    <text evidence="6">The sequence shown here is derived from an EMBL/GenBank/DDBJ whole genome shotgun (WGS) entry which is preliminary data.</text>
</comment>
<accession>A0A015W4Z5</accession>
<evidence type="ECO:0000256" key="2">
    <source>
        <dbReference type="ARBA" id="ARBA00022723"/>
    </source>
</evidence>
<keyword evidence="2" id="KW-0479">Metal-binding</keyword>
<dbReference type="GO" id="GO:0016787">
    <property type="term" value="F:hydrolase activity"/>
    <property type="evidence" value="ECO:0007669"/>
    <property type="project" value="UniProtKB-KW"/>
</dbReference>
<protein>
    <submittedName>
        <fullName evidence="6">Metallo-beta-lactamase superfamily protein</fullName>
    </submittedName>
</protein>
<dbReference type="PANTHER" id="PTHR46233">
    <property type="entry name" value="HYDROXYACYLGLUTATHIONE HYDROLASE GLOC"/>
    <property type="match status" value="1"/>
</dbReference>
<dbReference type="InterPro" id="IPR051453">
    <property type="entry name" value="MBL_Glyoxalase_II"/>
</dbReference>
<evidence type="ECO:0000256" key="1">
    <source>
        <dbReference type="ARBA" id="ARBA00001947"/>
    </source>
</evidence>
<evidence type="ECO:0000313" key="7">
    <source>
        <dbReference type="Proteomes" id="UP000020529"/>
    </source>
</evidence>
<evidence type="ECO:0000259" key="5">
    <source>
        <dbReference type="SMART" id="SM00849"/>
    </source>
</evidence>